<protein>
    <submittedName>
        <fullName evidence="2">Uncharacterized protein</fullName>
    </submittedName>
</protein>
<evidence type="ECO:0000313" key="3">
    <source>
        <dbReference type="Proteomes" id="UP000193244"/>
    </source>
</evidence>
<evidence type="ECO:0000313" key="2">
    <source>
        <dbReference type="EMBL" id="SMG47850.1"/>
    </source>
</evidence>
<evidence type="ECO:0000313" key="1">
    <source>
        <dbReference type="EMBL" id="SMG23425.1"/>
    </source>
</evidence>
<reference evidence="2" key="1">
    <citation type="submission" date="2017-04" db="EMBL/GenBank/DDBJ databases">
        <authorList>
            <person name="Afonso C.L."/>
            <person name="Miller P.J."/>
            <person name="Scott M.A."/>
            <person name="Spackman E."/>
            <person name="Goraichik I."/>
            <person name="Dimitrov K.M."/>
            <person name="Suarez D.L."/>
            <person name="Swayne D.E."/>
        </authorList>
    </citation>
    <scope>NUCLEOTIDE SEQUENCE [LARGE SCALE GENOMIC DNA]</scope>
    <source>
        <strain evidence="2">VKM Ac-2510</strain>
    </source>
</reference>
<dbReference type="AlphaFoldDB" id="A0A1X7L278"/>
<feature type="non-terminal residue" evidence="2">
    <location>
        <position position="1"/>
    </location>
</feature>
<organism evidence="2 3">
    <name type="scientific">Agreia pratensis</name>
    <dbReference type="NCBI Taxonomy" id="150121"/>
    <lineage>
        <taxon>Bacteria</taxon>
        <taxon>Bacillati</taxon>
        <taxon>Actinomycetota</taxon>
        <taxon>Actinomycetes</taxon>
        <taxon>Micrococcales</taxon>
        <taxon>Microbacteriaceae</taxon>
        <taxon>Agreia</taxon>
    </lineage>
</organism>
<name>A0A1X7L278_9MICO</name>
<dbReference type="Proteomes" id="UP000193244">
    <property type="component" value="Unassembled WGS sequence"/>
</dbReference>
<reference evidence="3" key="2">
    <citation type="submission" date="2017-04" db="EMBL/GenBank/DDBJ databases">
        <authorList>
            <person name="Varghese N."/>
            <person name="Submissions S."/>
        </authorList>
    </citation>
    <scope>NUCLEOTIDE SEQUENCE [LARGE SCALE GENOMIC DNA]</scope>
    <source>
        <strain evidence="3">VKM Ac-2510</strain>
    </source>
</reference>
<sequence length="24" mass="2517">KTFKTDAVKAGLLVGIAKITVNTK</sequence>
<proteinExistence type="predicted"/>
<keyword evidence="3" id="KW-1185">Reference proteome</keyword>
<dbReference type="EMBL" id="FXAY01000002">
    <property type="protein sequence ID" value="SMG23425.1"/>
    <property type="molecule type" value="Genomic_DNA"/>
</dbReference>
<gene>
    <name evidence="1" type="ORF">SAMN06296010_1087</name>
    <name evidence="2" type="ORF">SAMN06296010_3210</name>
</gene>
<accession>A0A1X7L278</accession>
<dbReference type="EMBL" id="FXAY01000007">
    <property type="protein sequence ID" value="SMG47850.1"/>
    <property type="molecule type" value="Genomic_DNA"/>
</dbReference>